<evidence type="ECO:0000256" key="1">
    <source>
        <dbReference type="SAM" id="MobiDB-lite"/>
    </source>
</evidence>
<reference evidence="2" key="1">
    <citation type="submission" date="2023-03" db="EMBL/GenBank/DDBJ databases">
        <title>Massive genome expansion in bonnet fungi (Mycena s.s.) driven by repeated elements and novel gene families across ecological guilds.</title>
        <authorList>
            <consortium name="Lawrence Berkeley National Laboratory"/>
            <person name="Harder C.B."/>
            <person name="Miyauchi S."/>
            <person name="Viragh M."/>
            <person name="Kuo A."/>
            <person name="Thoen E."/>
            <person name="Andreopoulos B."/>
            <person name="Lu D."/>
            <person name="Skrede I."/>
            <person name="Drula E."/>
            <person name="Henrissat B."/>
            <person name="Morin E."/>
            <person name="Kohler A."/>
            <person name="Barry K."/>
            <person name="LaButti K."/>
            <person name="Morin E."/>
            <person name="Salamov A."/>
            <person name="Lipzen A."/>
            <person name="Mereny Z."/>
            <person name="Hegedus B."/>
            <person name="Baldrian P."/>
            <person name="Stursova M."/>
            <person name="Weitz H."/>
            <person name="Taylor A."/>
            <person name="Grigoriev I.V."/>
            <person name="Nagy L.G."/>
            <person name="Martin F."/>
            <person name="Kauserud H."/>
        </authorList>
    </citation>
    <scope>NUCLEOTIDE SEQUENCE</scope>
    <source>
        <strain evidence="2">CBHHK182m</strain>
    </source>
</reference>
<dbReference type="EMBL" id="JARKIB010000230">
    <property type="protein sequence ID" value="KAJ7721391.1"/>
    <property type="molecule type" value="Genomic_DNA"/>
</dbReference>
<proteinExistence type="predicted"/>
<name>A0AAD7HJH6_9AGAR</name>
<accession>A0AAD7HJH6</accession>
<feature type="compositionally biased region" description="Pro residues" evidence="1">
    <location>
        <begin position="520"/>
        <end position="531"/>
    </location>
</feature>
<dbReference type="Gene3D" id="3.80.10.10">
    <property type="entry name" value="Ribonuclease Inhibitor"/>
    <property type="match status" value="1"/>
</dbReference>
<feature type="region of interest" description="Disordered" evidence="1">
    <location>
        <begin position="520"/>
        <end position="554"/>
    </location>
</feature>
<evidence type="ECO:0000313" key="2">
    <source>
        <dbReference type="EMBL" id="KAJ7721391.1"/>
    </source>
</evidence>
<dbReference type="AlphaFoldDB" id="A0AAD7HJH6"/>
<keyword evidence="3" id="KW-1185">Reference proteome</keyword>
<dbReference type="Proteomes" id="UP001215598">
    <property type="component" value="Unassembled WGS sequence"/>
</dbReference>
<feature type="compositionally biased region" description="Basic and acidic residues" evidence="1">
    <location>
        <begin position="545"/>
        <end position="554"/>
    </location>
</feature>
<dbReference type="InterPro" id="IPR032675">
    <property type="entry name" value="LRR_dom_sf"/>
</dbReference>
<gene>
    <name evidence="2" type="ORF">B0H16DRAFT_1896514</name>
</gene>
<comment type="caution">
    <text evidence="2">The sequence shown here is derived from an EMBL/GenBank/DDBJ whole genome shotgun (WGS) entry which is preliminary data.</text>
</comment>
<protein>
    <submittedName>
        <fullName evidence="2">Uncharacterized protein</fullName>
    </submittedName>
</protein>
<dbReference type="SUPFAM" id="SSF52047">
    <property type="entry name" value="RNI-like"/>
    <property type="match status" value="1"/>
</dbReference>
<evidence type="ECO:0000313" key="3">
    <source>
        <dbReference type="Proteomes" id="UP001215598"/>
    </source>
</evidence>
<sequence length="554" mass="62940">MVFRFLQGLLGSVYTVLWLLRRLVTRSPSSSPHVPLTLLTLPTDVLQLVLEMLYDPWVRDEERGRYDHETCKGRYLIPLSHCCQYLRGQTLPWIFREVYNWDRSDNSIWPEALWPCFRVVHLRDRSMRHAGNIALSPAIYDTLPMMSSLTKVTLRLNSPVPVELLHALSLAPRLTLLEIYQARFDGTRDYSSLSFTRLESLVICITGFQGVLRGDNIDLASEISNVLAFLETLSRCLTALRISGDLLSPAFPSLPWPKLRMFTITEHTPTPYIAVPDLVSGMPALRELVILYTAELSRDRDAGDLYPPFVLGTADQTVLESRSPLLTSVTLSNMEPADPIFAQLPRLLPSLHLLAMVDGYRPGKGRPPRLWPAPLTHNTVLISLEHISHLTELTDLSLTLDDFVTAPVIHRIATVFPKLRFLELGHARYKFSAQMCPDVRDPTILDALQQFSLLTRLRISLNFMDREFDPDTPQRRAAHWVLQGLPNLCTVAFSWEQKFYTYGFDMVVWREWDRSVLVRPPSPPSWPPSPVPTMVEGVPMPPLELDGHGNHGVS</sequence>
<organism evidence="2 3">
    <name type="scientific">Mycena metata</name>
    <dbReference type="NCBI Taxonomy" id="1033252"/>
    <lineage>
        <taxon>Eukaryota</taxon>
        <taxon>Fungi</taxon>
        <taxon>Dikarya</taxon>
        <taxon>Basidiomycota</taxon>
        <taxon>Agaricomycotina</taxon>
        <taxon>Agaricomycetes</taxon>
        <taxon>Agaricomycetidae</taxon>
        <taxon>Agaricales</taxon>
        <taxon>Marasmiineae</taxon>
        <taxon>Mycenaceae</taxon>
        <taxon>Mycena</taxon>
    </lineage>
</organism>